<name>A0ABS3VN65_MICEH</name>
<dbReference type="SUPFAM" id="SSF54637">
    <property type="entry name" value="Thioesterase/thiol ester dehydrase-isomerase"/>
    <property type="match status" value="1"/>
</dbReference>
<dbReference type="Gene3D" id="3.10.129.10">
    <property type="entry name" value="Hotdog Thioesterase"/>
    <property type="match status" value="1"/>
</dbReference>
<keyword evidence="2" id="KW-1185">Reference proteome</keyword>
<dbReference type="Pfam" id="PF13279">
    <property type="entry name" value="4HBT_2"/>
    <property type="match status" value="1"/>
</dbReference>
<comment type="caution">
    <text evidence="1">The sequence shown here is derived from an EMBL/GenBank/DDBJ whole genome shotgun (WGS) entry which is preliminary data.</text>
</comment>
<proteinExistence type="predicted"/>
<dbReference type="InterPro" id="IPR029069">
    <property type="entry name" value="HotDog_dom_sf"/>
</dbReference>
<evidence type="ECO:0000313" key="2">
    <source>
        <dbReference type="Proteomes" id="UP000823521"/>
    </source>
</evidence>
<gene>
    <name evidence="1" type="ORF">GSF22_07915</name>
</gene>
<evidence type="ECO:0000313" key="1">
    <source>
        <dbReference type="EMBL" id="MBO4205931.1"/>
    </source>
</evidence>
<protein>
    <submittedName>
        <fullName evidence="1">Acyl-CoA thioesterase</fullName>
    </submittedName>
</protein>
<dbReference type="Proteomes" id="UP000823521">
    <property type="component" value="Unassembled WGS sequence"/>
</dbReference>
<organism evidence="1 2">
    <name type="scientific">Micromonospora echinofusca</name>
    <dbReference type="NCBI Taxonomy" id="47858"/>
    <lineage>
        <taxon>Bacteria</taxon>
        <taxon>Bacillati</taxon>
        <taxon>Actinomycetota</taxon>
        <taxon>Actinomycetes</taxon>
        <taxon>Micromonosporales</taxon>
        <taxon>Micromonosporaceae</taxon>
        <taxon>Micromonospora</taxon>
    </lineage>
</organism>
<accession>A0ABS3VN65</accession>
<reference evidence="1 2" key="1">
    <citation type="submission" date="2019-12" db="EMBL/GenBank/DDBJ databases">
        <title>Whole genome sequencing of endophytic Actinobacterium Micromonospora sp. MPMI6T.</title>
        <authorList>
            <person name="Evv R."/>
            <person name="Podile A.R."/>
        </authorList>
    </citation>
    <scope>NUCLEOTIDE SEQUENCE [LARGE SCALE GENOMIC DNA]</scope>
    <source>
        <strain evidence="1 2">MPMI6</strain>
    </source>
</reference>
<sequence length="139" mass="15672">MTTPVYHYRHLVTFDETNLVGNVYFAHYLHWQGHCRERFLLDHAPGVLKAVQSGELALVTVSCAMDYYAESFGLDVIDVGMTLRGKGANRVEMDFQFCRDDVTVAIGRQTVACMRRDGDRTVPVSVPEELARAVEMFAP</sequence>
<dbReference type="CDD" id="cd00586">
    <property type="entry name" value="4HBT"/>
    <property type="match status" value="1"/>
</dbReference>
<dbReference type="RefSeq" id="WP_208812390.1">
    <property type="nucleotide sequence ID" value="NZ_WVUH01000043.1"/>
</dbReference>
<dbReference type="EMBL" id="WVUH01000043">
    <property type="protein sequence ID" value="MBO4205931.1"/>
    <property type="molecule type" value="Genomic_DNA"/>
</dbReference>